<accession>A0A5C4RPZ5</accession>
<dbReference type="RefSeq" id="WP_139449615.1">
    <property type="nucleotide sequence ID" value="NZ_SMDR01000003.1"/>
</dbReference>
<keyword evidence="5 10" id="KW-0808">Transferase</keyword>
<dbReference type="Pfam" id="PF17785">
    <property type="entry name" value="PUA_3"/>
    <property type="match status" value="1"/>
</dbReference>
<organism evidence="10 11">
    <name type="scientific">Arenimonas terrae</name>
    <dbReference type="NCBI Taxonomy" id="2546226"/>
    <lineage>
        <taxon>Bacteria</taxon>
        <taxon>Pseudomonadati</taxon>
        <taxon>Pseudomonadota</taxon>
        <taxon>Gammaproteobacteria</taxon>
        <taxon>Lysobacterales</taxon>
        <taxon>Lysobacteraceae</taxon>
        <taxon>Arenimonas</taxon>
    </lineage>
</organism>
<keyword evidence="2" id="KW-0963">Cytoplasm</keyword>
<dbReference type="CDD" id="cd21153">
    <property type="entry name" value="PUA_RlmI"/>
    <property type="match status" value="1"/>
</dbReference>
<dbReference type="Proteomes" id="UP000305760">
    <property type="component" value="Unassembled WGS sequence"/>
</dbReference>
<dbReference type="SUPFAM" id="SSF53335">
    <property type="entry name" value="S-adenosyl-L-methionine-dependent methyltransferases"/>
    <property type="match status" value="1"/>
</dbReference>
<evidence type="ECO:0000256" key="4">
    <source>
        <dbReference type="ARBA" id="ARBA00022603"/>
    </source>
</evidence>
<keyword evidence="11" id="KW-1185">Reference proteome</keyword>
<dbReference type="Gene3D" id="2.30.130.10">
    <property type="entry name" value="PUA domain"/>
    <property type="match status" value="1"/>
</dbReference>
<dbReference type="GO" id="GO:0005737">
    <property type="term" value="C:cytoplasm"/>
    <property type="evidence" value="ECO:0007669"/>
    <property type="project" value="UniProtKB-SubCell"/>
</dbReference>
<evidence type="ECO:0000256" key="8">
    <source>
        <dbReference type="ARBA" id="ARBA00038091"/>
    </source>
</evidence>
<name>A0A5C4RPZ5_9GAMM</name>
<dbReference type="GO" id="GO:0006364">
    <property type="term" value="P:rRNA processing"/>
    <property type="evidence" value="ECO:0007669"/>
    <property type="project" value="UniProtKB-KW"/>
</dbReference>
<dbReference type="SMART" id="SM00359">
    <property type="entry name" value="PUA"/>
    <property type="match status" value="1"/>
</dbReference>
<proteinExistence type="inferred from homology"/>
<evidence type="ECO:0000256" key="2">
    <source>
        <dbReference type="ARBA" id="ARBA00022490"/>
    </source>
</evidence>
<reference evidence="10 11" key="1">
    <citation type="submission" date="2019-03" db="EMBL/GenBank/DDBJ databases">
        <title>Arenimonas daejeonensis sp. nov., isolated from compost.</title>
        <authorList>
            <person name="Jeon C.O."/>
        </authorList>
    </citation>
    <scope>NUCLEOTIDE SEQUENCE [LARGE SCALE GENOMIC DNA]</scope>
    <source>
        <strain evidence="10 11">R29</strain>
    </source>
</reference>
<evidence type="ECO:0000256" key="1">
    <source>
        <dbReference type="ARBA" id="ARBA00004496"/>
    </source>
</evidence>
<dbReference type="PANTHER" id="PTHR42873:SF1">
    <property type="entry name" value="S-ADENOSYLMETHIONINE-DEPENDENT METHYLTRANSFERASE DOMAIN-CONTAINING PROTEIN"/>
    <property type="match status" value="1"/>
</dbReference>
<dbReference type="InterPro" id="IPR036974">
    <property type="entry name" value="PUA_sf"/>
</dbReference>
<comment type="similarity">
    <text evidence="8">Belongs to the methyltransferase superfamily. RlmI family.</text>
</comment>
<dbReference type="PANTHER" id="PTHR42873">
    <property type="entry name" value="RIBOSOMAL RNA LARGE SUBUNIT METHYLTRANSFERASE"/>
    <property type="match status" value="1"/>
</dbReference>
<protein>
    <submittedName>
        <fullName evidence="10">Class I SAM-dependent rRNA methyltransferase</fullName>
    </submittedName>
</protein>
<dbReference type="OrthoDB" id="9805492at2"/>
<keyword evidence="3" id="KW-0698">rRNA processing</keyword>
<dbReference type="Gene3D" id="3.40.50.150">
    <property type="entry name" value="Vaccinia Virus protein VP39"/>
    <property type="match status" value="1"/>
</dbReference>
<dbReference type="GO" id="GO:0032259">
    <property type="term" value="P:methylation"/>
    <property type="evidence" value="ECO:0007669"/>
    <property type="project" value="UniProtKB-KW"/>
</dbReference>
<feature type="domain" description="PUA" evidence="9">
    <location>
        <begin position="7"/>
        <end position="88"/>
    </location>
</feature>
<evidence type="ECO:0000256" key="7">
    <source>
        <dbReference type="ARBA" id="ARBA00022884"/>
    </source>
</evidence>
<dbReference type="InterPro" id="IPR019614">
    <property type="entry name" value="SAM-dep_methyl-trfase"/>
</dbReference>
<dbReference type="CDD" id="cd02440">
    <property type="entry name" value="AdoMet_MTases"/>
    <property type="match status" value="1"/>
</dbReference>
<sequence>MNTPALPVVQLKIERRSNHPWIFQKMVEKPVAKPKPGSLVDIVDNTGAWVGRGFYNGHSRIALRVLTADPDEAIDEAWFARKIRAAVALRRDLLKLDQTTDAWRVVHSEGDGISGLVVDRYGDLLVVEFFSAGPFRYREWIYAALSKEFPGCRFYSFSEEHVQKQESFDFRSPPAPEPSVISEHGLKFRASPGSGHKTGFFADQRDNREYLTRFTEGKRVLDICCNSGGFAIYAKARGGAEEVIGIDLDEEILEIAEKNARLNNAKVKFVQADLFPYLRDAQQRGEHFDVVILDPAKLTRDREQVIAALKKYNDMNKLAMQVVKPGGILLTCSCTGLVSEDEFLDMIRRAAFYAGRTVQILKVAGAGADHPVMAHVKESRYLKAVFCRVD</sequence>
<dbReference type="InterPro" id="IPR015947">
    <property type="entry name" value="PUA-like_sf"/>
</dbReference>
<dbReference type="InterPro" id="IPR041532">
    <property type="entry name" value="RlmI-like_PUA"/>
</dbReference>
<dbReference type="CDD" id="cd11572">
    <property type="entry name" value="RlmI_M_like"/>
    <property type="match status" value="1"/>
</dbReference>
<dbReference type="InterPro" id="IPR002478">
    <property type="entry name" value="PUA"/>
</dbReference>
<dbReference type="EMBL" id="SMDR01000003">
    <property type="protein sequence ID" value="TNJ33296.1"/>
    <property type="molecule type" value="Genomic_DNA"/>
</dbReference>
<evidence type="ECO:0000256" key="5">
    <source>
        <dbReference type="ARBA" id="ARBA00022679"/>
    </source>
</evidence>
<evidence type="ECO:0000256" key="3">
    <source>
        <dbReference type="ARBA" id="ARBA00022552"/>
    </source>
</evidence>
<comment type="caution">
    <text evidence="10">The sequence shown here is derived from an EMBL/GenBank/DDBJ whole genome shotgun (WGS) entry which is preliminary data.</text>
</comment>
<evidence type="ECO:0000259" key="9">
    <source>
        <dbReference type="SMART" id="SM00359"/>
    </source>
</evidence>
<gene>
    <name evidence="10" type="ORF">E1B00_13450</name>
</gene>
<dbReference type="GO" id="GO:0008168">
    <property type="term" value="F:methyltransferase activity"/>
    <property type="evidence" value="ECO:0007669"/>
    <property type="project" value="UniProtKB-KW"/>
</dbReference>
<dbReference type="SUPFAM" id="SSF88697">
    <property type="entry name" value="PUA domain-like"/>
    <property type="match status" value="1"/>
</dbReference>
<dbReference type="InterPro" id="IPR029063">
    <property type="entry name" value="SAM-dependent_MTases_sf"/>
</dbReference>
<evidence type="ECO:0000313" key="10">
    <source>
        <dbReference type="EMBL" id="TNJ33296.1"/>
    </source>
</evidence>
<keyword evidence="6" id="KW-0949">S-adenosyl-L-methionine</keyword>
<dbReference type="Pfam" id="PF10672">
    <property type="entry name" value="Methyltrans_SAM"/>
    <property type="match status" value="1"/>
</dbReference>
<dbReference type="Gene3D" id="3.30.750.80">
    <property type="entry name" value="RNA methyltransferase domain (HRMD) like"/>
    <property type="match status" value="1"/>
</dbReference>
<comment type="subcellular location">
    <subcellularLocation>
        <location evidence="1">Cytoplasm</location>
    </subcellularLocation>
</comment>
<evidence type="ECO:0000313" key="11">
    <source>
        <dbReference type="Proteomes" id="UP000305760"/>
    </source>
</evidence>
<keyword evidence="4 10" id="KW-0489">Methyltransferase</keyword>
<dbReference type="PROSITE" id="PS50890">
    <property type="entry name" value="PUA"/>
    <property type="match status" value="1"/>
</dbReference>
<dbReference type="GO" id="GO:0003723">
    <property type="term" value="F:RNA binding"/>
    <property type="evidence" value="ECO:0007669"/>
    <property type="project" value="UniProtKB-KW"/>
</dbReference>
<evidence type="ECO:0000256" key="6">
    <source>
        <dbReference type="ARBA" id="ARBA00022691"/>
    </source>
</evidence>
<keyword evidence="7" id="KW-0694">RNA-binding</keyword>
<dbReference type="AlphaFoldDB" id="A0A5C4RPZ5"/>